<evidence type="ECO:0000313" key="2">
    <source>
        <dbReference type="EMBL" id="TNN75896.1"/>
    </source>
</evidence>
<organism evidence="2 3">
    <name type="scientific">Liparis tanakae</name>
    <name type="common">Tanaka's snailfish</name>
    <dbReference type="NCBI Taxonomy" id="230148"/>
    <lineage>
        <taxon>Eukaryota</taxon>
        <taxon>Metazoa</taxon>
        <taxon>Chordata</taxon>
        <taxon>Craniata</taxon>
        <taxon>Vertebrata</taxon>
        <taxon>Euteleostomi</taxon>
        <taxon>Actinopterygii</taxon>
        <taxon>Neopterygii</taxon>
        <taxon>Teleostei</taxon>
        <taxon>Neoteleostei</taxon>
        <taxon>Acanthomorphata</taxon>
        <taxon>Eupercaria</taxon>
        <taxon>Perciformes</taxon>
        <taxon>Cottioidei</taxon>
        <taxon>Cottales</taxon>
        <taxon>Liparidae</taxon>
        <taxon>Liparis</taxon>
    </lineage>
</organism>
<feature type="compositionally biased region" description="Basic and acidic residues" evidence="1">
    <location>
        <begin position="50"/>
        <end position="62"/>
    </location>
</feature>
<keyword evidence="3" id="KW-1185">Reference proteome</keyword>
<feature type="region of interest" description="Disordered" evidence="1">
    <location>
        <begin position="82"/>
        <end position="113"/>
    </location>
</feature>
<feature type="region of interest" description="Disordered" evidence="1">
    <location>
        <begin position="1"/>
        <end position="65"/>
    </location>
</feature>
<reference evidence="2 3" key="1">
    <citation type="submission" date="2019-03" db="EMBL/GenBank/DDBJ databases">
        <title>First draft genome of Liparis tanakae, snailfish: a comprehensive survey of snailfish specific genes.</title>
        <authorList>
            <person name="Kim W."/>
            <person name="Song I."/>
            <person name="Jeong J.-H."/>
            <person name="Kim D."/>
            <person name="Kim S."/>
            <person name="Ryu S."/>
            <person name="Song J.Y."/>
            <person name="Lee S.K."/>
        </authorList>
    </citation>
    <scope>NUCLEOTIDE SEQUENCE [LARGE SCALE GENOMIC DNA]</scope>
    <source>
        <tissue evidence="2">Muscle</tissue>
    </source>
</reference>
<gene>
    <name evidence="2" type="ORF">EYF80_013866</name>
</gene>
<dbReference type="AlphaFoldDB" id="A0A4Z2ID71"/>
<dbReference type="Proteomes" id="UP000314294">
    <property type="component" value="Unassembled WGS sequence"/>
</dbReference>
<evidence type="ECO:0000313" key="3">
    <source>
        <dbReference type="Proteomes" id="UP000314294"/>
    </source>
</evidence>
<accession>A0A4Z2ID71</accession>
<protein>
    <submittedName>
        <fullName evidence="2">Uncharacterized protein</fullName>
    </submittedName>
</protein>
<sequence>MRRRSLKKEKEEEKGGTRGGKSQTHISGRRVGTEVGSRGSSFGRAACHRGANEEAKPNESTHSRNLAASICPRLSVTTSSSLFKAKPHVSPFSALESQTKRSRKQNKTTPRNVKQPMAVDTKIVFRSKPRVTPAVLLAVVLLGSV</sequence>
<comment type="caution">
    <text evidence="2">The sequence shown here is derived from an EMBL/GenBank/DDBJ whole genome shotgun (WGS) entry which is preliminary data.</text>
</comment>
<name>A0A4Z2ID71_9TELE</name>
<proteinExistence type="predicted"/>
<dbReference type="EMBL" id="SRLO01000098">
    <property type="protein sequence ID" value="TNN75896.1"/>
    <property type="molecule type" value="Genomic_DNA"/>
</dbReference>
<evidence type="ECO:0000256" key="1">
    <source>
        <dbReference type="SAM" id="MobiDB-lite"/>
    </source>
</evidence>